<protein>
    <recommendedName>
        <fullName evidence="3">HAD family hydrolase</fullName>
    </recommendedName>
</protein>
<dbReference type="OrthoDB" id="367448at2"/>
<dbReference type="InterPro" id="IPR036412">
    <property type="entry name" value="HAD-like_sf"/>
</dbReference>
<organism evidence="1 2">
    <name type="scientific">Maioricimonas rarisocia</name>
    <dbReference type="NCBI Taxonomy" id="2528026"/>
    <lineage>
        <taxon>Bacteria</taxon>
        <taxon>Pseudomonadati</taxon>
        <taxon>Planctomycetota</taxon>
        <taxon>Planctomycetia</taxon>
        <taxon>Planctomycetales</taxon>
        <taxon>Planctomycetaceae</taxon>
        <taxon>Maioricimonas</taxon>
    </lineage>
</organism>
<sequence length="319" mass="36213">MSKTIQEYLDWLDERDDLRWPQPPAPKPLKATPYLKPLSGIRLVSFSVYGTLLRIDAGQLFHIHPQPLRMQVALEKTIEEFNMWNSMSRKPGQPWEYMLQQYTKLVEEERMVSTPKKGDTPEISSTRLWSKLIDRLIRNEYQYDEGFYGDVDELSEKVAYFFHASLQGVTAADEALWMLQTLSSAGLRTGLLADGQVFTLAQLLRAFRGQGTIQSLGDLFASDSITLSHSLRLRKPSPSLFAAAAERFRQMGIEPHEVLHVSHRLQDDLSVARQTGFRTALLAADAVCCQVSAADVKQAEVKPDRLLTKLSQVRHLLQI</sequence>
<name>A0A517ZDH8_9PLAN</name>
<dbReference type="Proteomes" id="UP000320496">
    <property type="component" value="Chromosome"/>
</dbReference>
<dbReference type="PANTHER" id="PTHR46191">
    <property type="match status" value="1"/>
</dbReference>
<dbReference type="KEGG" id="mri:Mal4_48940"/>
<dbReference type="SUPFAM" id="SSF56784">
    <property type="entry name" value="HAD-like"/>
    <property type="match status" value="1"/>
</dbReference>
<gene>
    <name evidence="1" type="ORF">Mal4_48940</name>
</gene>
<evidence type="ECO:0000313" key="2">
    <source>
        <dbReference type="Proteomes" id="UP000320496"/>
    </source>
</evidence>
<dbReference type="AlphaFoldDB" id="A0A517ZDH8"/>
<dbReference type="RefSeq" id="WP_145371818.1">
    <property type="nucleotide sequence ID" value="NZ_CP036275.1"/>
</dbReference>
<proteinExistence type="predicted"/>
<dbReference type="PANTHER" id="PTHR46191:SF2">
    <property type="entry name" value="HALOACID DEHALOGENASE-LIKE HYDROLASE DOMAIN-CONTAINING PROTEIN 3"/>
    <property type="match status" value="1"/>
</dbReference>
<dbReference type="InterPro" id="IPR023214">
    <property type="entry name" value="HAD_sf"/>
</dbReference>
<evidence type="ECO:0000313" key="1">
    <source>
        <dbReference type="EMBL" id="QDU40536.1"/>
    </source>
</evidence>
<keyword evidence="2" id="KW-1185">Reference proteome</keyword>
<dbReference type="Pfam" id="PF00702">
    <property type="entry name" value="Hydrolase"/>
    <property type="match status" value="1"/>
</dbReference>
<reference evidence="1 2" key="1">
    <citation type="submission" date="2019-02" db="EMBL/GenBank/DDBJ databases">
        <title>Deep-cultivation of Planctomycetes and their phenomic and genomic characterization uncovers novel biology.</title>
        <authorList>
            <person name="Wiegand S."/>
            <person name="Jogler M."/>
            <person name="Boedeker C."/>
            <person name="Pinto D."/>
            <person name="Vollmers J."/>
            <person name="Rivas-Marin E."/>
            <person name="Kohn T."/>
            <person name="Peeters S.H."/>
            <person name="Heuer A."/>
            <person name="Rast P."/>
            <person name="Oberbeckmann S."/>
            <person name="Bunk B."/>
            <person name="Jeske O."/>
            <person name="Meyerdierks A."/>
            <person name="Storesund J.E."/>
            <person name="Kallscheuer N."/>
            <person name="Luecker S."/>
            <person name="Lage O.M."/>
            <person name="Pohl T."/>
            <person name="Merkel B.J."/>
            <person name="Hornburger P."/>
            <person name="Mueller R.-W."/>
            <person name="Bruemmer F."/>
            <person name="Labrenz M."/>
            <person name="Spormann A.M."/>
            <person name="Op den Camp H."/>
            <person name="Overmann J."/>
            <person name="Amann R."/>
            <person name="Jetten M.S.M."/>
            <person name="Mascher T."/>
            <person name="Medema M.H."/>
            <person name="Devos D.P."/>
            <person name="Kaster A.-K."/>
            <person name="Ovreas L."/>
            <person name="Rohde M."/>
            <person name="Galperin M.Y."/>
            <person name="Jogler C."/>
        </authorList>
    </citation>
    <scope>NUCLEOTIDE SEQUENCE [LARGE SCALE GENOMIC DNA]</scope>
    <source>
        <strain evidence="1 2">Mal4</strain>
    </source>
</reference>
<dbReference type="InterPro" id="IPR051828">
    <property type="entry name" value="HAD-like_hydrolase_domain"/>
</dbReference>
<evidence type="ECO:0008006" key="3">
    <source>
        <dbReference type="Google" id="ProtNLM"/>
    </source>
</evidence>
<dbReference type="Gene3D" id="3.40.50.1000">
    <property type="entry name" value="HAD superfamily/HAD-like"/>
    <property type="match status" value="1"/>
</dbReference>
<accession>A0A517ZDH8</accession>
<dbReference type="EMBL" id="CP036275">
    <property type="protein sequence ID" value="QDU40536.1"/>
    <property type="molecule type" value="Genomic_DNA"/>
</dbReference>